<gene>
    <name evidence="7" type="ORF">NUU61_004516</name>
</gene>
<reference evidence="7" key="1">
    <citation type="submission" date="2022-11" db="EMBL/GenBank/DDBJ databases">
        <authorList>
            <person name="Petersen C."/>
        </authorList>
    </citation>
    <scope>NUCLEOTIDE SEQUENCE</scope>
    <source>
        <strain evidence="7">IBT 34128</strain>
    </source>
</reference>
<sequence length="332" mass="35228">MEEEDDDFYDPVDTVPPAQPQNHAHNAAPQDSNDMEEVEVEEEDDDDFNIITEAPADAAQTEASHPRHASLRQEPPRPVSADNLGVSNSVTPSATPRLDAPTPVPAVATTTATSAKPTTPQKPGSAYPAIHSSTIDVNVNPVHPATGKPIMASDMDADFPSDDKPWRRPGADVSDYFNYGFDEFTWAGYCLKQQEVRKEVGDQKKQLDDMQAFLGMGMPPMPGAPAGPGAPGSGPPSMPGVPGMPELSPDMMQGMMATMMAQGLDPSSMDPMTFMQHAQAMMGGQSGGQQGQPGFGGPPQGQGFGQGGQGHMGYGGYDQRGNYGGRGRGRRW</sequence>
<comment type="similarity">
    <text evidence="2">Belongs to the FIP1 family.</text>
</comment>
<feature type="compositionally biased region" description="Low complexity" evidence="5">
    <location>
        <begin position="105"/>
        <end position="119"/>
    </location>
</feature>
<organism evidence="7 8">
    <name type="scientific">Penicillium alfredii</name>
    <dbReference type="NCBI Taxonomy" id="1506179"/>
    <lineage>
        <taxon>Eukaryota</taxon>
        <taxon>Fungi</taxon>
        <taxon>Dikarya</taxon>
        <taxon>Ascomycota</taxon>
        <taxon>Pezizomycotina</taxon>
        <taxon>Eurotiomycetes</taxon>
        <taxon>Eurotiomycetidae</taxon>
        <taxon>Eurotiales</taxon>
        <taxon>Aspergillaceae</taxon>
        <taxon>Penicillium</taxon>
    </lineage>
</organism>
<dbReference type="AlphaFoldDB" id="A0A9W9FL88"/>
<reference evidence="7" key="2">
    <citation type="journal article" date="2023" name="IMA Fungus">
        <title>Comparative genomic study of the Penicillium genus elucidates a diverse pangenome and 15 lateral gene transfer events.</title>
        <authorList>
            <person name="Petersen C."/>
            <person name="Sorensen T."/>
            <person name="Nielsen M.R."/>
            <person name="Sondergaard T.E."/>
            <person name="Sorensen J.L."/>
            <person name="Fitzpatrick D.A."/>
            <person name="Frisvad J.C."/>
            <person name="Nielsen K.L."/>
        </authorList>
    </citation>
    <scope>NUCLEOTIDE SEQUENCE</scope>
    <source>
        <strain evidence="7">IBT 34128</strain>
    </source>
</reference>
<feature type="compositionally biased region" description="Polar residues" evidence="5">
    <location>
        <begin position="85"/>
        <end position="94"/>
    </location>
</feature>
<name>A0A9W9FL88_9EURO</name>
<evidence type="ECO:0000256" key="2">
    <source>
        <dbReference type="ARBA" id="ARBA00007459"/>
    </source>
</evidence>
<feature type="region of interest" description="Disordered" evidence="5">
    <location>
        <begin position="222"/>
        <end position="242"/>
    </location>
</feature>
<dbReference type="PANTHER" id="PTHR13484">
    <property type="entry name" value="FIP1-LIKE 1 PROTEIN"/>
    <property type="match status" value="1"/>
</dbReference>
<evidence type="ECO:0000313" key="7">
    <source>
        <dbReference type="EMBL" id="KAJ5102294.1"/>
    </source>
</evidence>
<keyword evidence="3" id="KW-0507">mRNA processing</keyword>
<accession>A0A9W9FL88</accession>
<feature type="compositionally biased region" description="Polar residues" evidence="5">
    <location>
        <begin position="20"/>
        <end position="32"/>
    </location>
</feature>
<evidence type="ECO:0000256" key="1">
    <source>
        <dbReference type="ARBA" id="ARBA00004123"/>
    </source>
</evidence>
<dbReference type="RefSeq" id="XP_056513125.1">
    <property type="nucleotide sequence ID" value="XM_056655098.1"/>
</dbReference>
<dbReference type="PANTHER" id="PTHR13484:SF0">
    <property type="entry name" value="PRE-MRNA 3'-END-PROCESSING FACTOR FIP1"/>
    <property type="match status" value="1"/>
</dbReference>
<evidence type="ECO:0000256" key="4">
    <source>
        <dbReference type="ARBA" id="ARBA00023242"/>
    </source>
</evidence>
<protein>
    <submittedName>
        <fullName evidence="7">Pre-mRNA polyadenylation factor Fip1</fullName>
    </submittedName>
</protein>
<evidence type="ECO:0000256" key="5">
    <source>
        <dbReference type="SAM" id="MobiDB-lite"/>
    </source>
</evidence>
<feature type="compositionally biased region" description="Acidic residues" evidence="5">
    <location>
        <begin position="33"/>
        <end position="48"/>
    </location>
</feature>
<evidence type="ECO:0000259" key="6">
    <source>
        <dbReference type="Pfam" id="PF05182"/>
    </source>
</evidence>
<dbReference type="Proteomes" id="UP001141434">
    <property type="component" value="Unassembled WGS sequence"/>
</dbReference>
<comment type="subcellular location">
    <subcellularLocation>
        <location evidence="1">Nucleus</location>
    </subcellularLocation>
</comment>
<keyword evidence="8" id="KW-1185">Reference proteome</keyword>
<feature type="domain" description="Pre-mRNA polyadenylation factor Fip1" evidence="6">
    <location>
        <begin position="156"/>
        <end position="197"/>
    </location>
</feature>
<evidence type="ECO:0000256" key="3">
    <source>
        <dbReference type="ARBA" id="ARBA00022664"/>
    </source>
</evidence>
<proteinExistence type="inferred from homology"/>
<dbReference type="Pfam" id="PF05182">
    <property type="entry name" value="Fip1"/>
    <property type="match status" value="1"/>
</dbReference>
<dbReference type="InterPro" id="IPR007854">
    <property type="entry name" value="Fip1_dom"/>
</dbReference>
<feature type="compositionally biased region" description="Gly residues" evidence="5">
    <location>
        <begin position="284"/>
        <end position="326"/>
    </location>
</feature>
<dbReference type="OrthoDB" id="184876at2759"/>
<feature type="compositionally biased region" description="Acidic residues" evidence="5">
    <location>
        <begin position="1"/>
        <end position="10"/>
    </location>
</feature>
<evidence type="ECO:0000313" key="8">
    <source>
        <dbReference type="Proteomes" id="UP001141434"/>
    </source>
</evidence>
<feature type="region of interest" description="Disordered" evidence="5">
    <location>
        <begin position="1"/>
        <end position="126"/>
    </location>
</feature>
<dbReference type="GeneID" id="81394266"/>
<dbReference type="GO" id="GO:0006397">
    <property type="term" value="P:mRNA processing"/>
    <property type="evidence" value="ECO:0007669"/>
    <property type="project" value="UniProtKB-KW"/>
</dbReference>
<feature type="region of interest" description="Disordered" evidence="5">
    <location>
        <begin position="282"/>
        <end position="332"/>
    </location>
</feature>
<comment type="caution">
    <text evidence="7">The sequence shown here is derived from an EMBL/GenBank/DDBJ whole genome shotgun (WGS) entry which is preliminary data.</text>
</comment>
<dbReference type="GO" id="GO:0005847">
    <property type="term" value="C:mRNA cleavage and polyadenylation specificity factor complex"/>
    <property type="evidence" value="ECO:0007669"/>
    <property type="project" value="TreeGrafter"/>
</dbReference>
<dbReference type="InterPro" id="IPR051187">
    <property type="entry name" value="Pre-mRNA_3'-end_processing_reg"/>
</dbReference>
<keyword evidence="4" id="KW-0539">Nucleus</keyword>
<dbReference type="EMBL" id="JAPMSZ010000005">
    <property type="protein sequence ID" value="KAJ5102294.1"/>
    <property type="molecule type" value="Genomic_DNA"/>
</dbReference>